<keyword evidence="2" id="KW-1003">Cell membrane</keyword>
<feature type="transmembrane region" description="Helical" evidence="6">
    <location>
        <begin position="60"/>
        <end position="79"/>
    </location>
</feature>
<reference evidence="8" key="1">
    <citation type="submission" date="2019-08" db="EMBL/GenBank/DDBJ databases">
        <authorList>
            <person name="Kucharzyk K."/>
            <person name="Murdoch R.W."/>
            <person name="Higgins S."/>
            <person name="Loffler F."/>
        </authorList>
    </citation>
    <scope>NUCLEOTIDE SEQUENCE</scope>
</reference>
<evidence type="ECO:0000313" key="8">
    <source>
        <dbReference type="EMBL" id="MPL86732.1"/>
    </source>
</evidence>
<gene>
    <name evidence="8" type="ORF">SDC9_32718</name>
</gene>
<evidence type="ECO:0000256" key="4">
    <source>
        <dbReference type="ARBA" id="ARBA00022989"/>
    </source>
</evidence>
<keyword evidence="3 6" id="KW-0812">Transmembrane</keyword>
<feature type="domain" description="MrpA C-terminal/MbhD" evidence="7">
    <location>
        <begin position="19"/>
        <end position="84"/>
    </location>
</feature>
<evidence type="ECO:0000256" key="5">
    <source>
        <dbReference type="ARBA" id="ARBA00023136"/>
    </source>
</evidence>
<keyword evidence="4 6" id="KW-1133">Transmembrane helix</keyword>
<feature type="transmembrane region" description="Helical" evidence="6">
    <location>
        <begin position="12"/>
        <end position="30"/>
    </location>
</feature>
<dbReference type="InterPro" id="IPR025383">
    <property type="entry name" value="MrpA_C/MbhD"/>
</dbReference>
<protein>
    <recommendedName>
        <fullName evidence="7">MrpA C-terminal/MbhD domain-containing protein</fullName>
    </recommendedName>
</protein>
<dbReference type="AlphaFoldDB" id="A0A644V7H9"/>
<evidence type="ECO:0000256" key="1">
    <source>
        <dbReference type="ARBA" id="ARBA00004651"/>
    </source>
</evidence>
<organism evidence="8">
    <name type="scientific">bioreactor metagenome</name>
    <dbReference type="NCBI Taxonomy" id="1076179"/>
    <lineage>
        <taxon>unclassified sequences</taxon>
        <taxon>metagenomes</taxon>
        <taxon>ecological metagenomes</taxon>
    </lineage>
</organism>
<proteinExistence type="predicted"/>
<evidence type="ECO:0000256" key="2">
    <source>
        <dbReference type="ARBA" id="ARBA00022475"/>
    </source>
</evidence>
<dbReference type="GO" id="GO:0005886">
    <property type="term" value="C:plasma membrane"/>
    <property type="evidence" value="ECO:0007669"/>
    <property type="project" value="UniProtKB-SubCell"/>
</dbReference>
<evidence type="ECO:0000256" key="3">
    <source>
        <dbReference type="ARBA" id="ARBA00022692"/>
    </source>
</evidence>
<comment type="caution">
    <text evidence="8">The sequence shown here is derived from an EMBL/GenBank/DDBJ whole genome shotgun (WGS) entry which is preliminary data.</text>
</comment>
<feature type="transmembrane region" description="Helical" evidence="6">
    <location>
        <begin position="37"/>
        <end position="54"/>
    </location>
</feature>
<evidence type="ECO:0000256" key="6">
    <source>
        <dbReference type="SAM" id="Phobius"/>
    </source>
</evidence>
<evidence type="ECO:0000259" key="7">
    <source>
        <dbReference type="Pfam" id="PF13244"/>
    </source>
</evidence>
<dbReference type="Pfam" id="PF13244">
    <property type="entry name" value="MbhD"/>
    <property type="match status" value="1"/>
</dbReference>
<dbReference type="InterPro" id="IPR042106">
    <property type="entry name" value="Nuo/plastoQ_OxRdtase_6_NuoJ"/>
</dbReference>
<keyword evidence="5 6" id="KW-0472">Membrane</keyword>
<dbReference type="Gene3D" id="1.20.120.1200">
    <property type="entry name" value="NADH-ubiquinone/plastoquinone oxidoreductase chain 6, subunit NuoJ"/>
    <property type="match status" value="1"/>
</dbReference>
<accession>A0A644V7H9</accession>
<comment type="subcellular location">
    <subcellularLocation>
        <location evidence="1">Cell membrane</location>
        <topology evidence="1">Multi-pass membrane protein</topology>
    </subcellularLocation>
</comment>
<sequence length="90" mass="9724">MIELFPESYVVLHLLFLAAILLCAVTVFFLKDLIAAAIAFSAFSFLLALEFFLLQAPDVAIAEASIGAGISTAIMMIAIRGTKRKEGDEE</sequence>
<name>A0A644V7H9_9ZZZZ</name>
<dbReference type="EMBL" id="VSSQ01000226">
    <property type="protein sequence ID" value="MPL86732.1"/>
    <property type="molecule type" value="Genomic_DNA"/>
</dbReference>